<feature type="region of interest" description="Disordered" evidence="1">
    <location>
        <begin position="24"/>
        <end position="72"/>
    </location>
</feature>
<proteinExistence type="predicted"/>
<protein>
    <submittedName>
        <fullName evidence="2">Coiled-coil domain containing 127</fullName>
    </submittedName>
</protein>
<feature type="compositionally biased region" description="Basic and acidic residues" evidence="1">
    <location>
        <begin position="25"/>
        <end position="34"/>
    </location>
</feature>
<evidence type="ECO:0000256" key="1">
    <source>
        <dbReference type="SAM" id="MobiDB-lite"/>
    </source>
</evidence>
<sequence length="72" mass="7678">MELCPVGSHAGIGCFPLDLVSGVPERNRERERSLPPENSGFPAGSRSQVPRHDLRRAARRGSVVLGTGKGAK</sequence>
<keyword evidence="3" id="KW-1185">Reference proteome</keyword>
<evidence type="ECO:0000313" key="2">
    <source>
        <dbReference type="EMBL" id="KAF6439981.1"/>
    </source>
</evidence>
<dbReference type="Proteomes" id="UP000593571">
    <property type="component" value="Unassembled WGS sequence"/>
</dbReference>
<evidence type="ECO:0000313" key="3">
    <source>
        <dbReference type="Proteomes" id="UP000593571"/>
    </source>
</evidence>
<organism evidence="2 3">
    <name type="scientific">Rousettus aegyptiacus</name>
    <name type="common">Egyptian fruit bat</name>
    <name type="synonym">Pteropus aegyptiacus</name>
    <dbReference type="NCBI Taxonomy" id="9407"/>
    <lineage>
        <taxon>Eukaryota</taxon>
        <taxon>Metazoa</taxon>
        <taxon>Chordata</taxon>
        <taxon>Craniata</taxon>
        <taxon>Vertebrata</taxon>
        <taxon>Euteleostomi</taxon>
        <taxon>Mammalia</taxon>
        <taxon>Eutheria</taxon>
        <taxon>Laurasiatheria</taxon>
        <taxon>Chiroptera</taxon>
        <taxon>Yinpterochiroptera</taxon>
        <taxon>Pteropodoidea</taxon>
        <taxon>Pteropodidae</taxon>
        <taxon>Rousettinae</taxon>
        <taxon>Rousettus</taxon>
    </lineage>
</organism>
<accession>A0A7J8EXD3</accession>
<gene>
    <name evidence="2" type="ORF">HJG63_002206</name>
</gene>
<dbReference type="AlphaFoldDB" id="A0A7J8EXD3"/>
<comment type="caution">
    <text evidence="2">The sequence shown here is derived from an EMBL/GenBank/DDBJ whole genome shotgun (WGS) entry which is preliminary data.</text>
</comment>
<reference evidence="2 3" key="1">
    <citation type="journal article" date="2020" name="Nature">
        <title>Six reference-quality genomes reveal evolution of bat adaptations.</title>
        <authorList>
            <person name="Jebb D."/>
            <person name="Huang Z."/>
            <person name="Pippel M."/>
            <person name="Hughes G.M."/>
            <person name="Lavrichenko K."/>
            <person name="Devanna P."/>
            <person name="Winkler S."/>
            <person name="Jermiin L.S."/>
            <person name="Skirmuntt E.C."/>
            <person name="Katzourakis A."/>
            <person name="Burkitt-Gray L."/>
            <person name="Ray D.A."/>
            <person name="Sullivan K.A.M."/>
            <person name="Roscito J.G."/>
            <person name="Kirilenko B.M."/>
            <person name="Davalos L.M."/>
            <person name="Corthals A.P."/>
            <person name="Power M.L."/>
            <person name="Jones G."/>
            <person name="Ransome R.D."/>
            <person name="Dechmann D.K.N."/>
            <person name="Locatelli A.G."/>
            <person name="Puechmaille S.J."/>
            <person name="Fedrigo O."/>
            <person name="Jarvis E.D."/>
            <person name="Hiller M."/>
            <person name="Vernes S.C."/>
            <person name="Myers E.W."/>
            <person name="Teeling E.C."/>
        </authorList>
    </citation>
    <scope>NUCLEOTIDE SEQUENCE [LARGE SCALE GENOMIC DNA]</scope>
    <source>
        <strain evidence="2">MRouAeg1</strain>
        <tissue evidence="2">Muscle</tissue>
    </source>
</reference>
<dbReference type="EMBL" id="JACASE010000008">
    <property type="protein sequence ID" value="KAF6439981.1"/>
    <property type="molecule type" value="Genomic_DNA"/>
</dbReference>
<name>A0A7J8EXD3_ROUAE</name>